<dbReference type="SUPFAM" id="SSF51101">
    <property type="entry name" value="Mannose-binding lectins"/>
    <property type="match status" value="1"/>
</dbReference>
<gene>
    <name evidence="2" type="ORF">CTEN210_03703</name>
</gene>
<dbReference type="InterPro" id="IPR036404">
    <property type="entry name" value="Jacalin-like_lectin_dom_sf"/>
</dbReference>
<keyword evidence="3" id="KW-1185">Reference proteome</keyword>
<organism evidence="2 3">
    <name type="scientific">Chaetoceros tenuissimus</name>
    <dbReference type="NCBI Taxonomy" id="426638"/>
    <lineage>
        <taxon>Eukaryota</taxon>
        <taxon>Sar</taxon>
        <taxon>Stramenopiles</taxon>
        <taxon>Ochrophyta</taxon>
        <taxon>Bacillariophyta</taxon>
        <taxon>Coscinodiscophyceae</taxon>
        <taxon>Chaetocerotophycidae</taxon>
        <taxon>Chaetocerotales</taxon>
        <taxon>Chaetocerotaceae</taxon>
        <taxon>Chaetoceros</taxon>
    </lineage>
</organism>
<dbReference type="AlphaFoldDB" id="A0AAD3CJT6"/>
<evidence type="ECO:0000313" key="2">
    <source>
        <dbReference type="EMBL" id="GFH47228.1"/>
    </source>
</evidence>
<sequence>MHVEFRYSDKTHDHGKQITHINLEEQLSLDHSRSNQGFDDIGLYKRLLSKEGVVKVELAGVKVRHNGHFCQGLASTYRITYADGRTEMYNDKGNFQAHGWYVYHGSSRKITDELELADGEFICGLYLKQGEIVDGITFVTNRRQVHIGGRGGSFIDMTYSTENQNRRIIAFAGQFHGVLSRIGYYSVKIGWEAVREYVMLRWLLENYRAEEKTSLGKRDSSRRLLRVRKDPVCIRWVVNPDTPKEVMHQILRYLF</sequence>
<dbReference type="EMBL" id="BLLK01000022">
    <property type="protein sequence ID" value="GFH47228.1"/>
    <property type="molecule type" value="Genomic_DNA"/>
</dbReference>
<evidence type="ECO:0000313" key="3">
    <source>
        <dbReference type="Proteomes" id="UP001054902"/>
    </source>
</evidence>
<proteinExistence type="predicted"/>
<feature type="domain" description="Jacalin-type lectin" evidence="1">
    <location>
        <begin position="99"/>
        <end position="185"/>
    </location>
</feature>
<protein>
    <recommendedName>
        <fullName evidence="1">Jacalin-type lectin domain-containing protein</fullName>
    </recommendedName>
</protein>
<accession>A0AAD3CJT6</accession>
<reference evidence="2 3" key="1">
    <citation type="journal article" date="2021" name="Sci. Rep.">
        <title>The genome of the diatom Chaetoceros tenuissimus carries an ancient integrated fragment of an extant virus.</title>
        <authorList>
            <person name="Hongo Y."/>
            <person name="Kimura K."/>
            <person name="Takaki Y."/>
            <person name="Yoshida Y."/>
            <person name="Baba S."/>
            <person name="Kobayashi G."/>
            <person name="Nagasaki K."/>
            <person name="Hano T."/>
            <person name="Tomaru Y."/>
        </authorList>
    </citation>
    <scope>NUCLEOTIDE SEQUENCE [LARGE SCALE GENOMIC DNA]</scope>
    <source>
        <strain evidence="2 3">NIES-3715</strain>
    </source>
</reference>
<comment type="caution">
    <text evidence="2">The sequence shown here is derived from an EMBL/GenBank/DDBJ whole genome shotgun (WGS) entry which is preliminary data.</text>
</comment>
<dbReference type="Proteomes" id="UP001054902">
    <property type="component" value="Unassembled WGS sequence"/>
</dbReference>
<dbReference type="Pfam" id="PF01419">
    <property type="entry name" value="Jacalin"/>
    <property type="match status" value="1"/>
</dbReference>
<evidence type="ECO:0000259" key="1">
    <source>
        <dbReference type="Pfam" id="PF01419"/>
    </source>
</evidence>
<name>A0AAD3CJT6_9STRA</name>
<dbReference type="Gene3D" id="2.100.10.30">
    <property type="entry name" value="Jacalin-like lectin domain"/>
    <property type="match status" value="1"/>
</dbReference>
<dbReference type="InterPro" id="IPR001229">
    <property type="entry name" value="Jacalin-like_lectin_dom"/>
</dbReference>